<keyword evidence="5" id="KW-1185">Reference proteome</keyword>
<dbReference type="Gene3D" id="3.30.830.10">
    <property type="entry name" value="Metalloenzyme, LuxS/M16 peptidase-like"/>
    <property type="match status" value="2"/>
</dbReference>
<dbReference type="InterPro" id="IPR011844">
    <property type="entry name" value="PQQ_synth_PqqF"/>
</dbReference>
<name>A0A447V0T4_9ENTR</name>
<dbReference type="GO" id="GO:0004222">
    <property type="term" value="F:metalloendopeptidase activity"/>
    <property type="evidence" value="ECO:0007669"/>
    <property type="project" value="InterPro"/>
</dbReference>
<dbReference type="PANTHER" id="PTHR43690:SF18">
    <property type="entry name" value="INSULIN-DEGRADING ENZYME-RELATED"/>
    <property type="match status" value="1"/>
</dbReference>
<dbReference type="InterPro" id="IPR054740">
    <property type="entry name" value="PqqF_N_2"/>
</dbReference>
<keyword evidence="1" id="KW-0479">Metal-binding</keyword>
<dbReference type="GO" id="GO:0006508">
    <property type="term" value="P:proteolysis"/>
    <property type="evidence" value="ECO:0007669"/>
    <property type="project" value="UniProtKB-KW"/>
</dbReference>
<proteinExistence type="predicted"/>
<dbReference type="Proteomes" id="UP000274122">
    <property type="component" value="Chromosome"/>
</dbReference>
<dbReference type="GO" id="GO:0018189">
    <property type="term" value="P:pyrroloquinoline quinone biosynthetic process"/>
    <property type="evidence" value="ECO:0007669"/>
    <property type="project" value="InterPro"/>
</dbReference>
<dbReference type="GO" id="GO:0008270">
    <property type="term" value="F:zinc ion binding"/>
    <property type="evidence" value="ECO:0007669"/>
    <property type="project" value="InterPro"/>
</dbReference>
<dbReference type="NCBIfam" id="TIGR02110">
    <property type="entry name" value="PQQ_syn_pqqF"/>
    <property type="match status" value="1"/>
</dbReference>
<sequence length="663" mass="73828">MRLACTACAICSPPPSLSLQAIQQEITVIEAEYRLLQNHPETLSHAALFEKLPPHYQRFRVGSRAAFGDNLEELQTALRRYHRRFYLASGMTLWLQGPQPIDELELLAAHYGALLPKGSKAPAANYFPAPTEDRLLQLDAEEGFWLTLMLEGDEPLLRSHVALLNAFCLDEAPGGLMEHLREETLCESLAVEWLWQDAHHGWLALCFSGPKITPEMTRRIESLFWRYLSQIGVSSLNILSHYARLAQEDFAALSPLAQLQGRALSFAPASFPPEHVKDFLVSIPHQPHSRLLTQRNLPGETHLSQGFKLRSQPWTPAAAALPAAVAFTFNSPLATAQSLQTCVETLLLRPTFYQAYDEAGALTRLRALRPILAALRHAGGRGRWHKVDGVWQLELGLPVVPQAEAMSCLRQAVEVLRAEISPQLADNPPDVAIRKLLHDLPGQLLQADGKPEWLAAWCGENIQLQKWAAPLLTSFAAPSPRPACSPQLRRGITHAGGGGEDSALLLFIPLPQRDDASLAALRALALLMEPLFFDRLRVKQQIGYVVSARYQRVVDVDGLQLALQSPTTPWRRLLGHCKRFLREMHNELCSQSITDILPLQTALRECCSPGGNVAIATQRLRQQQGLPCLTPTAIAGLEPEQIERLLLQSLRQRRRWRILVTGP</sequence>
<dbReference type="KEGG" id="clap:NCTC11466_01756"/>
<feature type="domain" description="Coenzyme PQQ synthesis protein F-like C-terminal lobe" evidence="3">
    <location>
        <begin position="524"/>
        <end position="604"/>
    </location>
</feature>
<keyword evidence="4" id="KW-0645">Protease</keyword>
<evidence type="ECO:0000313" key="5">
    <source>
        <dbReference type="Proteomes" id="UP000274122"/>
    </source>
</evidence>
<dbReference type="InterPro" id="IPR054734">
    <property type="entry name" value="PqqF-like_C_4"/>
</dbReference>
<dbReference type="Pfam" id="PF22456">
    <property type="entry name" value="PqqF-like_C_4"/>
    <property type="match status" value="1"/>
</dbReference>
<accession>A0A447V0T4</accession>
<feature type="domain" description="Coenzyme PQQ synthesis protein F N-terminal lobe" evidence="2">
    <location>
        <begin position="155"/>
        <end position="270"/>
    </location>
</feature>
<dbReference type="PANTHER" id="PTHR43690">
    <property type="entry name" value="NARDILYSIN"/>
    <property type="match status" value="1"/>
</dbReference>
<dbReference type="SUPFAM" id="SSF63411">
    <property type="entry name" value="LuxS/MPP-like metallohydrolase"/>
    <property type="match status" value="2"/>
</dbReference>
<organism evidence="4 5">
    <name type="scientific">Cedecea lapagei</name>
    <dbReference type="NCBI Taxonomy" id="158823"/>
    <lineage>
        <taxon>Bacteria</taxon>
        <taxon>Pseudomonadati</taxon>
        <taxon>Pseudomonadota</taxon>
        <taxon>Gammaproteobacteria</taxon>
        <taxon>Enterobacterales</taxon>
        <taxon>Enterobacteriaceae</taxon>
        <taxon>Cedecea</taxon>
    </lineage>
</organism>
<gene>
    <name evidence="4" type="ORF">NCTC11466_01756</name>
</gene>
<dbReference type="Pfam" id="PF22454">
    <property type="entry name" value="PQQ_syn_pqqF_N_2"/>
    <property type="match status" value="1"/>
</dbReference>
<dbReference type="InterPro" id="IPR050626">
    <property type="entry name" value="Peptidase_M16"/>
</dbReference>
<dbReference type="InterPro" id="IPR011249">
    <property type="entry name" value="Metalloenz_LuxS/M16"/>
</dbReference>
<evidence type="ECO:0000259" key="3">
    <source>
        <dbReference type="Pfam" id="PF22456"/>
    </source>
</evidence>
<reference evidence="4 5" key="1">
    <citation type="submission" date="2018-12" db="EMBL/GenBank/DDBJ databases">
        <authorList>
            <consortium name="Pathogen Informatics"/>
        </authorList>
    </citation>
    <scope>NUCLEOTIDE SEQUENCE [LARGE SCALE GENOMIC DNA]</scope>
    <source>
        <strain evidence="4 5">NCTC11466</strain>
    </source>
</reference>
<dbReference type="EMBL" id="LR134201">
    <property type="protein sequence ID" value="VEB96666.1"/>
    <property type="molecule type" value="Genomic_DNA"/>
</dbReference>
<evidence type="ECO:0000259" key="2">
    <source>
        <dbReference type="Pfam" id="PF22454"/>
    </source>
</evidence>
<protein>
    <submittedName>
        <fullName evidence="4">Protease3</fullName>
    </submittedName>
</protein>
<evidence type="ECO:0000256" key="1">
    <source>
        <dbReference type="ARBA" id="ARBA00022723"/>
    </source>
</evidence>
<evidence type="ECO:0000313" key="4">
    <source>
        <dbReference type="EMBL" id="VEB96666.1"/>
    </source>
</evidence>
<dbReference type="AlphaFoldDB" id="A0A447V0T4"/>
<keyword evidence="4" id="KW-0378">Hydrolase</keyword>